<dbReference type="EMBL" id="BPEY01000015">
    <property type="protein sequence ID" value="GIU43504.1"/>
    <property type="molecule type" value="Genomic_DNA"/>
</dbReference>
<accession>A0ABQ4P7I9</accession>
<keyword evidence="3" id="KW-1185">Reference proteome</keyword>
<feature type="signal peptide" evidence="1">
    <location>
        <begin position="1"/>
        <end position="19"/>
    </location>
</feature>
<feature type="chain" id="PRO_5045361189" evidence="1">
    <location>
        <begin position="20"/>
        <end position="267"/>
    </location>
</feature>
<sequence>MNRYLILAAGLLLSQTASAVDIELKQKVKLRDSVNVRSSSFADDGSLTQSAKKKERTSYQAKLLFSFDPDFYGLNPYFHLGYEWEDKTVEHTSGSLDKSYHEKHVNQFIGVGVKYKAKQILGAEQIKFDWRFERWFDVDVERHHLGQDASDLAGNFDGYEAKFKIEAVYATPWLQWIVEPRIDYSYAFQDEWHNDTVADDLQISEREHGVEARLLMTYIVPSALPLTLSLGPEWVYEHKSEQDIGYQKMTMSCLPRLWRRSSYQIKV</sequence>
<organism evidence="2 3">
    <name type="scientific">Shewanella sairae</name>
    <dbReference type="NCBI Taxonomy" id="190310"/>
    <lineage>
        <taxon>Bacteria</taxon>
        <taxon>Pseudomonadati</taxon>
        <taxon>Pseudomonadota</taxon>
        <taxon>Gammaproteobacteria</taxon>
        <taxon>Alteromonadales</taxon>
        <taxon>Shewanellaceae</taxon>
        <taxon>Shewanella</taxon>
    </lineage>
</organism>
<proteinExistence type="predicted"/>
<gene>
    <name evidence="2" type="ORF">TUM4438_12580</name>
</gene>
<evidence type="ECO:0000313" key="2">
    <source>
        <dbReference type="EMBL" id="GIU43504.1"/>
    </source>
</evidence>
<protein>
    <submittedName>
        <fullName evidence="2">Uncharacterized protein</fullName>
    </submittedName>
</protein>
<dbReference type="RefSeq" id="WP_220780324.1">
    <property type="nucleotide sequence ID" value="NZ_BPEY01000015.1"/>
</dbReference>
<comment type="caution">
    <text evidence="2">The sequence shown here is derived from an EMBL/GenBank/DDBJ whole genome shotgun (WGS) entry which is preliminary data.</text>
</comment>
<keyword evidence="1" id="KW-0732">Signal</keyword>
<dbReference type="Proteomes" id="UP000887104">
    <property type="component" value="Unassembled WGS sequence"/>
</dbReference>
<evidence type="ECO:0000313" key="3">
    <source>
        <dbReference type="Proteomes" id="UP000887104"/>
    </source>
</evidence>
<evidence type="ECO:0000256" key="1">
    <source>
        <dbReference type="SAM" id="SignalP"/>
    </source>
</evidence>
<name>A0ABQ4P7I9_9GAMM</name>
<reference evidence="2" key="1">
    <citation type="submission" date="2021-05" db="EMBL/GenBank/DDBJ databases">
        <title>Molecular characterization for Shewanella algae harboring chromosomal blaOXA-55-like strains isolated from clinical and environment sample.</title>
        <authorList>
            <person name="Ohama Y."/>
            <person name="Aoki K."/>
            <person name="Harada S."/>
            <person name="Moriya K."/>
            <person name="Ishii Y."/>
            <person name="Tateda K."/>
        </authorList>
    </citation>
    <scope>NUCLEOTIDE SEQUENCE</scope>
    <source>
        <strain evidence="2">JCM 11563</strain>
    </source>
</reference>